<dbReference type="Pfam" id="PF01075">
    <property type="entry name" value="Glyco_transf_9"/>
    <property type="match status" value="1"/>
</dbReference>
<evidence type="ECO:0000313" key="3">
    <source>
        <dbReference type="EMBL" id="SKA65518.1"/>
    </source>
</evidence>
<name>A0A1T4VKX1_9BACT</name>
<reference evidence="3 4" key="1">
    <citation type="submission" date="2017-02" db="EMBL/GenBank/DDBJ databases">
        <authorList>
            <person name="Peterson S.W."/>
        </authorList>
    </citation>
    <scope>NUCLEOTIDE SEQUENCE [LARGE SCALE GENOMIC DNA]</scope>
    <source>
        <strain evidence="3 4">DSM 18034</strain>
    </source>
</reference>
<keyword evidence="4" id="KW-1185">Reference proteome</keyword>
<dbReference type="EMBL" id="FUYA01000001">
    <property type="protein sequence ID" value="SKA65518.1"/>
    <property type="molecule type" value="Genomic_DNA"/>
</dbReference>
<evidence type="ECO:0000313" key="4">
    <source>
        <dbReference type="Proteomes" id="UP000189733"/>
    </source>
</evidence>
<dbReference type="PANTHER" id="PTHR30160">
    <property type="entry name" value="TETRAACYLDISACCHARIDE 4'-KINASE-RELATED"/>
    <property type="match status" value="1"/>
</dbReference>
<accession>A0A1T4VKX1</accession>
<dbReference type="CDD" id="cd03789">
    <property type="entry name" value="GT9_LPS_heptosyltransferase"/>
    <property type="match status" value="1"/>
</dbReference>
<dbReference type="STRING" id="1121442.SAMN02745702_00566"/>
<dbReference type="OrthoDB" id="9760688at2"/>
<sequence length="345" mass="38418">MTRIGIWNTAFLGDAILTLPLIHSLSAAYPDAELHFFVRKGVDQLFVAQPELCTVRSFAKRGAQKGFSGAYSYGQKLAKERFDLWISPHTSFRSGLISRWTSAGKRIGYSKPWFNNWFYTHTVDRAFDQFDEIERLLRLLGPLQIPVTTKPHLVLPEEAHIAAAETFAIRNAPLLGIHPGSTWPTKQWPLEYFSKIVRKAINQGVKVVLFAGPGEEPLAAKVLEGAQLSPQQQDGVLNLAGQLSMTELAAHIAALDCYLSGDSGPMHLAWVQETPLVAIFGPTVRKLGFFPRGKNSTVLEHTLPCRPCSLHGPKECPEGHHDCMRKITPEHVWASIAQKLEQRNV</sequence>
<dbReference type="GO" id="GO:0008713">
    <property type="term" value="F:ADP-heptose-lipopolysaccharide heptosyltransferase activity"/>
    <property type="evidence" value="ECO:0007669"/>
    <property type="project" value="TreeGrafter"/>
</dbReference>
<dbReference type="RefSeq" id="WP_078683857.1">
    <property type="nucleotide sequence ID" value="NZ_FUYA01000001.1"/>
</dbReference>
<keyword evidence="2 3" id="KW-0808">Transferase</keyword>
<evidence type="ECO:0000256" key="2">
    <source>
        <dbReference type="ARBA" id="ARBA00022679"/>
    </source>
</evidence>
<protein>
    <submittedName>
        <fullName evidence="3">Heptosyltransferase-2</fullName>
    </submittedName>
</protein>
<dbReference type="Gene3D" id="3.40.50.2000">
    <property type="entry name" value="Glycogen Phosphorylase B"/>
    <property type="match status" value="2"/>
</dbReference>
<dbReference type="AlphaFoldDB" id="A0A1T4VKX1"/>
<dbReference type="GO" id="GO:0005829">
    <property type="term" value="C:cytosol"/>
    <property type="evidence" value="ECO:0007669"/>
    <property type="project" value="TreeGrafter"/>
</dbReference>
<dbReference type="GO" id="GO:0009244">
    <property type="term" value="P:lipopolysaccharide core region biosynthetic process"/>
    <property type="evidence" value="ECO:0007669"/>
    <property type="project" value="TreeGrafter"/>
</dbReference>
<keyword evidence="1" id="KW-0328">Glycosyltransferase</keyword>
<dbReference type="Proteomes" id="UP000189733">
    <property type="component" value="Unassembled WGS sequence"/>
</dbReference>
<proteinExistence type="predicted"/>
<dbReference type="InterPro" id="IPR051199">
    <property type="entry name" value="LPS_LOS_Heptosyltrfase"/>
</dbReference>
<dbReference type="InterPro" id="IPR002201">
    <property type="entry name" value="Glyco_trans_9"/>
</dbReference>
<gene>
    <name evidence="3" type="ORF">SAMN02745702_00566</name>
</gene>
<dbReference type="PANTHER" id="PTHR30160:SF1">
    <property type="entry name" value="LIPOPOLYSACCHARIDE 1,2-N-ACETYLGLUCOSAMINETRANSFERASE-RELATED"/>
    <property type="match status" value="1"/>
</dbReference>
<evidence type="ECO:0000256" key="1">
    <source>
        <dbReference type="ARBA" id="ARBA00022676"/>
    </source>
</evidence>
<dbReference type="SUPFAM" id="SSF53756">
    <property type="entry name" value="UDP-Glycosyltransferase/glycogen phosphorylase"/>
    <property type="match status" value="1"/>
</dbReference>
<organism evidence="3 4">
    <name type="scientific">Desulfobaculum bizertense DSM 18034</name>
    <dbReference type="NCBI Taxonomy" id="1121442"/>
    <lineage>
        <taxon>Bacteria</taxon>
        <taxon>Pseudomonadati</taxon>
        <taxon>Thermodesulfobacteriota</taxon>
        <taxon>Desulfovibrionia</taxon>
        <taxon>Desulfovibrionales</taxon>
        <taxon>Desulfovibrionaceae</taxon>
        <taxon>Desulfobaculum</taxon>
    </lineage>
</organism>